<organism evidence="1">
    <name type="scientific">marine sediment metagenome</name>
    <dbReference type="NCBI Taxonomy" id="412755"/>
    <lineage>
        <taxon>unclassified sequences</taxon>
        <taxon>metagenomes</taxon>
        <taxon>ecological metagenomes</taxon>
    </lineage>
</organism>
<comment type="caution">
    <text evidence="1">The sequence shown here is derived from an EMBL/GenBank/DDBJ whole genome shotgun (WGS) entry which is preliminary data.</text>
</comment>
<dbReference type="EMBL" id="LAZR01001506">
    <property type="protein sequence ID" value="KKN43520.1"/>
    <property type="molecule type" value="Genomic_DNA"/>
</dbReference>
<sequence length="134" mass="14957">MTDNGRISKWIGECRHEPKHDPHDGWHCDKCEMGFESKPTNIKYYSDPAAWTPALYKAIEDAGLKVSFTIGLLIQLGITTEAAEKLRVLEDAEKRHECSKLGLALFDIFDILQAATPAQQSAALSRALQEQEDA</sequence>
<accession>A0A0F9QHF6</accession>
<evidence type="ECO:0000313" key="1">
    <source>
        <dbReference type="EMBL" id="KKN43520.1"/>
    </source>
</evidence>
<proteinExistence type="predicted"/>
<name>A0A0F9QHF6_9ZZZZ</name>
<reference evidence="1" key="1">
    <citation type="journal article" date="2015" name="Nature">
        <title>Complex archaea that bridge the gap between prokaryotes and eukaryotes.</title>
        <authorList>
            <person name="Spang A."/>
            <person name="Saw J.H."/>
            <person name="Jorgensen S.L."/>
            <person name="Zaremba-Niedzwiedzka K."/>
            <person name="Martijn J."/>
            <person name="Lind A.E."/>
            <person name="van Eijk R."/>
            <person name="Schleper C."/>
            <person name="Guy L."/>
            <person name="Ettema T.J."/>
        </authorList>
    </citation>
    <scope>NUCLEOTIDE SEQUENCE</scope>
</reference>
<protein>
    <submittedName>
        <fullName evidence="1">Uncharacterized protein</fullName>
    </submittedName>
</protein>
<dbReference type="AlphaFoldDB" id="A0A0F9QHF6"/>
<gene>
    <name evidence="1" type="ORF">LCGC14_0702430</name>
</gene>